<evidence type="ECO:0000313" key="2">
    <source>
        <dbReference type="EMBL" id="MFC7612898.1"/>
    </source>
</evidence>
<name>A0ABW2TJ74_9PSEU</name>
<reference evidence="3" key="1">
    <citation type="journal article" date="2019" name="Int. J. Syst. Evol. Microbiol.">
        <title>The Global Catalogue of Microorganisms (GCM) 10K type strain sequencing project: providing services to taxonomists for standard genome sequencing and annotation.</title>
        <authorList>
            <consortium name="The Broad Institute Genomics Platform"/>
            <consortium name="The Broad Institute Genome Sequencing Center for Infectious Disease"/>
            <person name="Wu L."/>
            <person name="Ma J."/>
        </authorList>
    </citation>
    <scope>NUCLEOTIDE SEQUENCE [LARGE SCALE GENOMIC DNA]</scope>
    <source>
        <strain evidence="3">JCM 17695</strain>
    </source>
</reference>
<comment type="caution">
    <text evidence="2">The sequence shown here is derived from an EMBL/GenBank/DDBJ whole genome shotgun (WGS) entry which is preliminary data.</text>
</comment>
<accession>A0ABW2TJ74</accession>
<sequence length="164" mass="17976">MATTFRPTPAFTLVYALTTGVAAGVAVLGIHFVIDSITGRWEPNSAVFASAAAGLLLTGLTASTVRNRSLTLIPEGVVVVRDRVRVVLRWSDFEQVRTRGLLKRDELVFSKGEISPADQDKPVSERVLERMRRNGGDRTVVVSDFVQNWKDTEIHAAVQRSGRG</sequence>
<organism evidence="2 3">
    <name type="scientific">Actinokineospora soli</name>
    <dbReference type="NCBI Taxonomy" id="1048753"/>
    <lineage>
        <taxon>Bacteria</taxon>
        <taxon>Bacillati</taxon>
        <taxon>Actinomycetota</taxon>
        <taxon>Actinomycetes</taxon>
        <taxon>Pseudonocardiales</taxon>
        <taxon>Pseudonocardiaceae</taxon>
        <taxon>Actinokineospora</taxon>
    </lineage>
</organism>
<evidence type="ECO:0008006" key="4">
    <source>
        <dbReference type="Google" id="ProtNLM"/>
    </source>
</evidence>
<keyword evidence="1" id="KW-1133">Transmembrane helix</keyword>
<protein>
    <recommendedName>
        <fullName evidence="4">PH domain-containing protein</fullName>
    </recommendedName>
</protein>
<dbReference type="EMBL" id="JBHTEY010000004">
    <property type="protein sequence ID" value="MFC7612898.1"/>
    <property type="molecule type" value="Genomic_DNA"/>
</dbReference>
<evidence type="ECO:0000313" key="3">
    <source>
        <dbReference type="Proteomes" id="UP001596512"/>
    </source>
</evidence>
<proteinExistence type="predicted"/>
<evidence type="ECO:0000256" key="1">
    <source>
        <dbReference type="SAM" id="Phobius"/>
    </source>
</evidence>
<keyword evidence="1" id="KW-0812">Transmembrane</keyword>
<keyword evidence="3" id="KW-1185">Reference proteome</keyword>
<feature type="transmembrane region" description="Helical" evidence="1">
    <location>
        <begin position="12"/>
        <end position="34"/>
    </location>
</feature>
<gene>
    <name evidence="2" type="ORF">ACFQV2_03835</name>
</gene>
<dbReference type="Proteomes" id="UP001596512">
    <property type="component" value="Unassembled WGS sequence"/>
</dbReference>
<keyword evidence="1" id="KW-0472">Membrane</keyword>
<feature type="transmembrane region" description="Helical" evidence="1">
    <location>
        <begin position="46"/>
        <end position="65"/>
    </location>
</feature>